<keyword evidence="3" id="KW-1185">Reference proteome</keyword>
<evidence type="ECO:0000313" key="2">
    <source>
        <dbReference type="EMBL" id="CAI8593079.1"/>
    </source>
</evidence>
<evidence type="ECO:0000256" key="1">
    <source>
        <dbReference type="SAM" id="MobiDB-lite"/>
    </source>
</evidence>
<dbReference type="EMBL" id="OX451735">
    <property type="protein sequence ID" value="CAI8593079.1"/>
    <property type="molecule type" value="Genomic_DNA"/>
</dbReference>
<evidence type="ECO:0000313" key="3">
    <source>
        <dbReference type="Proteomes" id="UP001157006"/>
    </source>
</evidence>
<reference evidence="2 3" key="1">
    <citation type="submission" date="2023-01" db="EMBL/GenBank/DDBJ databases">
        <authorList>
            <person name="Kreplak J."/>
        </authorList>
    </citation>
    <scope>NUCLEOTIDE SEQUENCE [LARGE SCALE GENOMIC DNA]</scope>
</reference>
<organism evidence="2 3">
    <name type="scientific">Vicia faba</name>
    <name type="common">Broad bean</name>
    <name type="synonym">Faba vulgaris</name>
    <dbReference type="NCBI Taxonomy" id="3906"/>
    <lineage>
        <taxon>Eukaryota</taxon>
        <taxon>Viridiplantae</taxon>
        <taxon>Streptophyta</taxon>
        <taxon>Embryophyta</taxon>
        <taxon>Tracheophyta</taxon>
        <taxon>Spermatophyta</taxon>
        <taxon>Magnoliopsida</taxon>
        <taxon>eudicotyledons</taxon>
        <taxon>Gunneridae</taxon>
        <taxon>Pentapetalae</taxon>
        <taxon>rosids</taxon>
        <taxon>fabids</taxon>
        <taxon>Fabales</taxon>
        <taxon>Fabaceae</taxon>
        <taxon>Papilionoideae</taxon>
        <taxon>50 kb inversion clade</taxon>
        <taxon>NPAAA clade</taxon>
        <taxon>Hologalegina</taxon>
        <taxon>IRL clade</taxon>
        <taxon>Fabeae</taxon>
        <taxon>Vicia</taxon>
    </lineage>
</organism>
<sequence length="150" mass="16835">MVDCLSDKKESLQKVYTISTSQGVNFSPLVQENPPPFVTHVASFIVEATSPTTRADQLAPITAIITIEDQTRSSFAPTKRDWDQDQSTTFKEDSPKWSRLSKDNASGSTTPLLIVLAIIHAWIPHTLENVVASMSEEDLTYLQKFLRRIR</sequence>
<feature type="compositionally biased region" description="Basic and acidic residues" evidence="1">
    <location>
        <begin position="90"/>
        <end position="102"/>
    </location>
</feature>
<dbReference type="Proteomes" id="UP001157006">
    <property type="component" value="Chromosome 1S"/>
</dbReference>
<protein>
    <submittedName>
        <fullName evidence="2">Uncharacterized protein</fullName>
    </submittedName>
</protein>
<accession>A0AAV0Z886</accession>
<gene>
    <name evidence="2" type="ORF">VFH_I073160</name>
</gene>
<dbReference type="AlphaFoldDB" id="A0AAV0Z886"/>
<feature type="region of interest" description="Disordered" evidence="1">
    <location>
        <begin position="73"/>
        <end position="105"/>
    </location>
</feature>
<proteinExistence type="predicted"/>
<name>A0AAV0Z886_VICFA</name>